<comment type="caution">
    <text evidence="1">The sequence shown here is derived from an EMBL/GenBank/DDBJ whole genome shotgun (WGS) entry which is preliminary data.</text>
</comment>
<evidence type="ECO:0000313" key="1">
    <source>
        <dbReference type="EMBL" id="CAI9919177.1"/>
    </source>
</evidence>
<keyword evidence="3" id="KW-1185">Reference proteome</keyword>
<protein>
    <submittedName>
        <fullName evidence="1">Uncharacterized protein</fullName>
    </submittedName>
</protein>
<organism evidence="1">
    <name type="scientific">Hexamita inflata</name>
    <dbReference type="NCBI Taxonomy" id="28002"/>
    <lineage>
        <taxon>Eukaryota</taxon>
        <taxon>Metamonada</taxon>
        <taxon>Diplomonadida</taxon>
        <taxon>Hexamitidae</taxon>
        <taxon>Hexamitinae</taxon>
        <taxon>Hexamita</taxon>
    </lineage>
</organism>
<dbReference type="EMBL" id="CATOUU010000171">
    <property type="protein sequence ID" value="CAI9919177.1"/>
    <property type="molecule type" value="Genomic_DNA"/>
</dbReference>
<reference evidence="2 3" key="2">
    <citation type="submission" date="2024-07" db="EMBL/GenBank/DDBJ databases">
        <authorList>
            <person name="Akdeniz Z."/>
        </authorList>
    </citation>
    <scope>NUCLEOTIDE SEQUENCE [LARGE SCALE GENOMIC DNA]</scope>
</reference>
<proteinExistence type="predicted"/>
<accession>A0AA86NFY0</accession>
<gene>
    <name evidence="2" type="ORF">HINF_LOCUS4386</name>
    <name evidence="1" type="ORF">HINF_LOCUS6822</name>
</gene>
<name>A0AA86NFY0_9EUKA</name>
<evidence type="ECO:0000313" key="3">
    <source>
        <dbReference type="Proteomes" id="UP001642409"/>
    </source>
</evidence>
<dbReference type="EMBL" id="CAXDID020000008">
    <property type="protein sequence ID" value="CAL5977612.1"/>
    <property type="molecule type" value="Genomic_DNA"/>
</dbReference>
<evidence type="ECO:0000313" key="2">
    <source>
        <dbReference type="EMBL" id="CAL5977612.1"/>
    </source>
</evidence>
<sequence length="779" mass="91240">MDQLINDFADADLQVTQPLTFSQKQREKYFQTQTHQLQAIPEISDKFMELFHKQQEINNSQTKFHRQNNELLAFQQLSKQQIPQQLDTILEHNSLLKAMNIKQQGAFNVYSNDQLTSELKALKQAASQSVVNELLNNKEEINKMNLIIATYQNCLRGSAKIELNTLNQWVEKMQNAVQNQLLTLVYNQNRNYYATSRKLLESINTLNAQLQTCLQYFNKGSEYYTVLAESFQKFDSILTDELRQINFVQQLIAQKENLYNEYIETHNKVFCSVLCHTVERHCTQLMTSNNKLVISAEEMQLFRLQKQQVSDNQLAGAFSSIVCNKLTQMQSVKQQIDYSVKCGKLINQIITELNLSVNVLDKFKQDLQTFISNQVITFENAQILALLIQNNNMEFFTRSQSKIIQCGILQAFQREIASNQTLLIKPITCQHTQSQLYVNDFDYRQIINNDNFEPCQLNSVFIPVCYQDLQKSVDLAENNQQILTALLSKHFKLDFSNNNINILSNQQLHPLSSSMIRILLALHARDQFYNNYNFSWLNTSLRLQLFDLSILQYLFTKLYSFLNNQQTNFNVCLQIALCTQSVFHFTTFLVENEKNQFTVFSNKLHHTLNQFISNSFKYNVQIQFSQFSANLVSFIGQMQATDDSLYLLADQIQFLLGPVFEVYNNGFETKCQFDTQLNELQIRCVFFTELKEVVKRFLLRKQKSFFKANNQYKQKANLVSQILKQLLMWNICAKEQRTQQLQRATEWKGEFISVQEMSKELEEWANEELVMEWCRNNDK</sequence>
<reference evidence="1" key="1">
    <citation type="submission" date="2023-06" db="EMBL/GenBank/DDBJ databases">
        <authorList>
            <person name="Kurt Z."/>
        </authorList>
    </citation>
    <scope>NUCLEOTIDE SEQUENCE</scope>
</reference>
<dbReference type="AlphaFoldDB" id="A0AA86NFY0"/>
<dbReference type="Proteomes" id="UP001642409">
    <property type="component" value="Unassembled WGS sequence"/>
</dbReference>